<evidence type="ECO:0000313" key="2">
    <source>
        <dbReference type="EMBL" id="CAD9605909.1"/>
    </source>
</evidence>
<evidence type="ECO:0000256" key="1">
    <source>
        <dbReference type="SAM" id="MobiDB-lite"/>
    </source>
</evidence>
<protein>
    <submittedName>
        <fullName evidence="2">Uncharacterized protein</fullName>
    </submittedName>
</protein>
<feature type="compositionally biased region" description="Basic and acidic residues" evidence="1">
    <location>
        <begin position="43"/>
        <end position="62"/>
    </location>
</feature>
<organism evidence="2">
    <name type="scientific">Skeletonema marinoi</name>
    <dbReference type="NCBI Taxonomy" id="267567"/>
    <lineage>
        <taxon>Eukaryota</taxon>
        <taxon>Sar</taxon>
        <taxon>Stramenopiles</taxon>
        <taxon>Ochrophyta</taxon>
        <taxon>Bacillariophyta</taxon>
        <taxon>Coscinodiscophyceae</taxon>
        <taxon>Thalassiosirophycidae</taxon>
        <taxon>Thalassiosirales</taxon>
        <taxon>Skeletonemataceae</taxon>
        <taxon>Skeletonema</taxon>
        <taxon>Skeletonema marinoi-dohrnii complex</taxon>
    </lineage>
</organism>
<feature type="region of interest" description="Disordered" evidence="1">
    <location>
        <begin position="1"/>
        <end position="78"/>
    </location>
</feature>
<dbReference type="AlphaFoldDB" id="A0A7S2LGX3"/>
<gene>
    <name evidence="2" type="ORF">SMAR0320_LOCUS12015</name>
</gene>
<proteinExistence type="predicted"/>
<reference evidence="2" key="1">
    <citation type="submission" date="2021-01" db="EMBL/GenBank/DDBJ databases">
        <authorList>
            <person name="Corre E."/>
            <person name="Pelletier E."/>
            <person name="Niang G."/>
            <person name="Scheremetjew M."/>
            <person name="Finn R."/>
            <person name="Kale V."/>
            <person name="Holt S."/>
            <person name="Cochrane G."/>
            <person name="Meng A."/>
            <person name="Brown T."/>
            <person name="Cohen L."/>
        </authorList>
    </citation>
    <scope>NUCLEOTIDE SEQUENCE</scope>
    <source>
        <strain evidence="2">SM1012Den-03</strain>
    </source>
</reference>
<name>A0A7S2LGX3_9STRA</name>
<sequence>MALTGDVYANEDSSSEEEAAVMENNPSAEAEILAAAADDDNDGNIKEDIKFTASRLKEHDEQMDSDSTSQQNTEEKDAAVSSAGAGLLFGLSGLILGGPVLGTIAGVSAAVVASNDQGPAGDNARAAGTFAITTGSKVGDVARDVNEKHGILDWIQNVLSSGWGKVRQFDDEHHTSETVKETMSTVSDKVVGFEREHHLFENMLEGIQSGVQFLLEKVKGANKN</sequence>
<accession>A0A7S2LGX3</accession>
<dbReference type="EMBL" id="HBGZ01016786">
    <property type="protein sequence ID" value="CAD9605909.1"/>
    <property type="molecule type" value="Transcribed_RNA"/>
</dbReference>